<gene>
    <name evidence="7" type="ORF">SVIM_LOCUS217636</name>
</gene>
<dbReference type="SUPFAM" id="SSF54695">
    <property type="entry name" value="POZ domain"/>
    <property type="match status" value="1"/>
</dbReference>
<dbReference type="PROSITE" id="PS50097">
    <property type="entry name" value="BTB"/>
    <property type="match status" value="1"/>
</dbReference>
<feature type="domain" description="BTB" evidence="5">
    <location>
        <begin position="29"/>
        <end position="97"/>
    </location>
</feature>
<comment type="similarity">
    <text evidence="4">Belongs to the NPH3 family.</text>
</comment>
<reference evidence="7" key="1">
    <citation type="submission" date="2019-03" db="EMBL/GenBank/DDBJ databases">
        <authorList>
            <person name="Mank J."/>
            <person name="Almeida P."/>
        </authorList>
    </citation>
    <scope>NUCLEOTIDE SEQUENCE</scope>
    <source>
        <strain evidence="7">78183</strain>
    </source>
</reference>
<evidence type="ECO:0000313" key="7">
    <source>
        <dbReference type="EMBL" id="VFU39299.1"/>
    </source>
</evidence>
<name>A0A6N2LPR5_SALVM</name>
<evidence type="ECO:0000259" key="6">
    <source>
        <dbReference type="PROSITE" id="PS51649"/>
    </source>
</evidence>
<dbReference type="InterPro" id="IPR011333">
    <property type="entry name" value="SKP1/BTB/POZ_sf"/>
</dbReference>
<dbReference type="InterPro" id="IPR000210">
    <property type="entry name" value="BTB/POZ_dom"/>
</dbReference>
<keyword evidence="2" id="KW-0597">Phosphoprotein</keyword>
<accession>A0A6N2LPR5</accession>
<dbReference type="InterPro" id="IPR027356">
    <property type="entry name" value="NPH3_dom"/>
</dbReference>
<evidence type="ECO:0000256" key="1">
    <source>
        <dbReference type="ARBA" id="ARBA00004906"/>
    </source>
</evidence>
<keyword evidence="3" id="KW-0833">Ubl conjugation pathway</keyword>
<proteinExistence type="inferred from homology"/>
<dbReference type="InterPro" id="IPR043454">
    <property type="entry name" value="NPH3/RPT2-like"/>
</dbReference>
<dbReference type="Pfam" id="PF00651">
    <property type="entry name" value="BTB"/>
    <property type="match status" value="1"/>
</dbReference>
<organism evidence="7">
    <name type="scientific">Salix viminalis</name>
    <name type="common">Common osier</name>
    <name type="synonym">Basket willow</name>
    <dbReference type="NCBI Taxonomy" id="40686"/>
    <lineage>
        <taxon>Eukaryota</taxon>
        <taxon>Viridiplantae</taxon>
        <taxon>Streptophyta</taxon>
        <taxon>Embryophyta</taxon>
        <taxon>Tracheophyta</taxon>
        <taxon>Spermatophyta</taxon>
        <taxon>Magnoliopsida</taxon>
        <taxon>eudicotyledons</taxon>
        <taxon>Gunneridae</taxon>
        <taxon>Pentapetalae</taxon>
        <taxon>rosids</taxon>
        <taxon>fabids</taxon>
        <taxon>Malpighiales</taxon>
        <taxon>Salicaceae</taxon>
        <taxon>Saliceae</taxon>
        <taxon>Salix</taxon>
    </lineage>
</organism>
<evidence type="ECO:0000256" key="3">
    <source>
        <dbReference type="ARBA" id="ARBA00022786"/>
    </source>
</evidence>
<dbReference type="UniPathway" id="UPA00143"/>
<dbReference type="PANTHER" id="PTHR32370">
    <property type="entry name" value="OS12G0117600 PROTEIN"/>
    <property type="match status" value="1"/>
</dbReference>
<dbReference type="AlphaFoldDB" id="A0A6N2LPR5"/>
<evidence type="ECO:0000256" key="4">
    <source>
        <dbReference type="PROSITE-ProRule" id="PRU00982"/>
    </source>
</evidence>
<comment type="pathway">
    <text evidence="1">Protein modification; protein ubiquitination.</text>
</comment>
<feature type="domain" description="NPH3" evidence="6">
    <location>
        <begin position="170"/>
        <end position="449"/>
    </location>
</feature>
<dbReference type="EMBL" id="CAADRP010001524">
    <property type="protein sequence ID" value="VFU39299.1"/>
    <property type="molecule type" value="Genomic_DNA"/>
</dbReference>
<evidence type="ECO:0000259" key="5">
    <source>
        <dbReference type="PROSITE" id="PS50097"/>
    </source>
</evidence>
<dbReference type="PROSITE" id="PS51649">
    <property type="entry name" value="NPH3"/>
    <property type="match status" value="1"/>
</dbReference>
<dbReference type="Pfam" id="PF03000">
    <property type="entry name" value="NPH3"/>
    <property type="match status" value="1"/>
</dbReference>
<dbReference type="Gene3D" id="3.30.710.10">
    <property type="entry name" value="Potassium Channel Kv1.1, Chain A"/>
    <property type="match status" value="1"/>
</dbReference>
<evidence type="ECO:0008006" key="8">
    <source>
        <dbReference type="Google" id="ProtNLM"/>
    </source>
</evidence>
<dbReference type="SMART" id="SM00225">
    <property type="entry name" value="BTB"/>
    <property type="match status" value="1"/>
</dbReference>
<protein>
    <recommendedName>
        <fullName evidence="8">NPH3 domain-containing protein</fullName>
    </recommendedName>
</protein>
<evidence type="ECO:0000256" key="2">
    <source>
        <dbReference type="ARBA" id="ARBA00022553"/>
    </source>
</evidence>
<dbReference type="FunFam" id="3.30.710.10:FF:000168">
    <property type="entry name" value="BTB/POZ domain-containing protein At1g03010"/>
    <property type="match status" value="1"/>
</dbReference>
<dbReference type="GO" id="GO:0016567">
    <property type="term" value="P:protein ubiquitination"/>
    <property type="evidence" value="ECO:0007669"/>
    <property type="project" value="UniProtKB-UniPathway"/>
</dbReference>
<sequence length="565" mass="63111">MATPVRSNSRLSLAMERTGQWVFSQDIPADVVVAVCEASFSLHKFMLVSKSNYIRKLILESKEPDLARINLSDIPGGPDIFEKTAKFCYGVNFEITVHNVAALRCAAEYLQMTDMYCDNNLSSRTEDFLAQVALSSLSGAIIVLKSCEDLLPLAEDACNEANFPSRTPPNWWTEELSIIDIEFIGRILSGMRKRGAKALTLASALTTYTERNLRYLVRDHSGRCTMSYNPGDCDMYARERELLQSIVSLLPSEKAALPINFLCCLLRAAIFVKASNSCKNELEKRISVILEHVTVDNLLVMSFTYDGEKLLDLESIRRIISGFMEKEKNMAVFSGGDFKETCSAAMHRVAKTVDSYLGEIATYPEFTISKFNGIAILVPKGARKVDDDIYRAIDIYLKAHPNLDEIEREKVCSVMDPLKLSYEARLHASQNKRLPVQIVLHTLYYDHLKLRRGADGADDQPDAAATRSGLQSDASLARENEALRSELTKMKLHISDMQKNKGSSAKRISAGAATSGSRKHTFFSSMSKTLGKLNPFKHGSKDTSHIDDNIAVDITKPRRRRFSIS</sequence>